<dbReference type="GO" id="GO:0036374">
    <property type="term" value="F:glutathione hydrolase activity"/>
    <property type="evidence" value="ECO:0007669"/>
    <property type="project" value="InterPro"/>
</dbReference>
<gene>
    <name evidence="4" type="ORF">SI8410_01001654</name>
</gene>
<dbReference type="InterPro" id="IPR043138">
    <property type="entry name" value="GGT_lsub"/>
</dbReference>
<sequence>MVVRSAASGKAEAFDSRETAPLASFQTMYDGNPASKSKGALSMGVPGELAGLHAAWSRHGRLPWKSLLQPSIALARDGFRISPNLADSIQEKEALIRADPGLRSVFVLDGQLLRAGDTARNPALARTLAAVAADGPRALYGGAVGEALIRDVQDAGGLLTMDDLRSYNFTVTDALTADALGYTIVGMPPPSSGTVGLSMIATILAGYGSPESAAGALGVHRLVESLKHMFAVRMNLGDPDFVNVTAYVSEMLSSSFAEKIRRRILDDATFGPEYYLPRWSQLSDHGTSHLCVVDSERNAVSMTSTVNFPFGGGVLSPATGIVLNNEMDDFSTPGDSDPDKLPPAPSNFIEPRKRPLSSMTPIIVLKNGQLAGIIGASGGLNIISAVTQVFLNHFVLGMEALDAVRHPRVYHKLIPNVVKYENLTTTGGEHIGLSAEARAFLAERGHVLSPVGVATVCQLVVQDLRIPVDSRKEKNRGLGEGEGTPVFHGLLTAVSDPRKGGRPAGL</sequence>
<dbReference type="PANTHER" id="PTHR11686:SF9">
    <property type="entry name" value="RE13973P"/>
    <property type="match status" value="1"/>
</dbReference>
<proteinExistence type="predicted"/>
<dbReference type="Gene3D" id="1.10.246.130">
    <property type="match status" value="1"/>
</dbReference>
<dbReference type="InterPro" id="IPR043137">
    <property type="entry name" value="GGT_ssub_C"/>
</dbReference>
<dbReference type="InterPro" id="IPR029055">
    <property type="entry name" value="Ntn_hydrolases_N"/>
</dbReference>
<feature type="binding site" evidence="2">
    <location>
        <begin position="357"/>
        <end position="358"/>
    </location>
    <ligand>
        <name>L-glutamate</name>
        <dbReference type="ChEBI" id="CHEBI:29985"/>
    </ligand>
</feature>
<dbReference type="Proteomes" id="UP000663760">
    <property type="component" value="Chromosome 1"/>
</dbReference>
<dbReference type="FunFam" id="1.10.246.130:FF:000001">
    <property type="entry name" value="Gamma-glutamyltransferase 5 isoform 1"/>
    <property type="match status" value="1"/>
</dbReference>
<dbReference type="InterPro" id="IPR000101">
    <property type="entry name" value="GGT_peptidase"/>
</dbReference>
<dbReference type="OrthoDB" id="2015213at2759"/>
<feature type="binding site" evidence="2">
    <location>
        <position position="379"/>
    </location>
    <ligand>
        <name>L-glutamate</name>
        <dbReference type="ChEBI" id="CHEBI:29985"/>
    </ligand>
</feature>
<keyword evidence="5" id="KW-1185">Reference proteome</keyword>
<dbReference type="PANTHER" id="PTHR11686">
    <property type="entry name" value="GAMMA GLUTAMYL TRANSPEPTIDASE"/>
    <property type="match status" value="1"/>
</dbReference>
<accession>A0A7I8K1B7</accession>
<evidence type="ECO:0000256" key="1">
    <source>
        <dbReference type="PIRSR" id="PIRSR600101-1"/>
    </source>
</evidence>
<evidence type="ECO:0000256" key="3">
    <source>
        <dbReference type="SAM" id="MobiDB-lite"/>
    </source>
</evidence>
<feature type="binding site" evidence="2">
    <location>
        <position position="329"/>
    </location>
    <ligand>
        <name>L-glutamate</name>
        <dbReference type="ChEBI" id="CHEBI:29985"/>
    </ligand>
</feature>
<dbReference type="AlphaFoldDB" id="A0A7I8K1B7"/>
<feature type="region of interest" description="Disordered" evidence="3">
    <location>
        <begin position="327"/>
        <end position="353"/>
    </location>
</feature>
<feature type="active site" description="Nucleophile" evidence="1">
    <location>
        <position position="287"/>
    </location>
</feature>
<evidence type="ECO:0000313" key="4">
    <source>
        <dbReference type="EMBL" id="CAA7389655.1"/>
    </source>
</evidence>
<dbReference type="GO" id="GO:0005886">
    <property type="term" value="C:plasma membrane"/>
    <property type="evidence" value="ECO:0007669"/>
    <property type="project" value="TreeGrafter"/>
</dbReference>
<dbReference type="Pfam" id="PF01019">
    <property type="entry name" value="G_glu_transpept"/>
    <property type="match status" value="1"/>
</dbReference>
<protein>
    <submittedName>
        <fullName evidence="4">Uncharacterized protein</fullName>
    </submittedName>
</protein>
<dbReference type="GO" id="GO:0006751">
    <property type="term" value="P:glutathione catabolic process"/>
    <property type="evidence" value="ECO:0007669"/>
    <property type="project" value="InterPro"/>
</dbReference>
<reference evidence="4" key="1">
    <citation type="submission" date="2020-02" db="EMBL/GenBank/DDBJ databases">
        <authorList>
            <person name="Scholz U."/>
            <person name="Mascher M."/>
            <person name="Fiebig A."/>
        </authorList>
    </citation>
    <scope>NUCLEOTIDE SEQUENCE</scope>
</reference>
<organism evidence="4 5">
    <name type="scientific">Spirodela intermedia</name>
    <name type="common">Intermediate duckweed</name>
    <dbReference type="NCBI Taxonomy" id="51605"/>
    <lineage>
        <taxon>Eukaryota</taxon>
        <taxon>Viridiplantae</taxon>
        <taxon>Streptophyta</taxon>
        <taxon>Embryophyta</taxon>
        <taxon>Tracheophyta</taxon>
        <taxon>Spermatophyta</taxon>
        <taxon>Magnoliopsida</taxon>
        <taxon>Liliopsida</taxon>
        <taxon>Araceae</taxon>
        <taxon>Lemnoideae</taxon>
        <taxon>Spirodela</taxon>
    </lineage>
</organism>
<name>A0A7I8K1B7_SPIIN</name>
<feature type="binding site" evidence="2">
    <location>
        <position position="17"/>
    </location>
    <ligand>
        <name>L-glutamate</name>
        <dbReference type="ChEBI" id="CHEBI:29985"/>
    </ligand>
</feature>
<evidence type="ECO:0000256" key="2">
    <source>
        <dbReference type="PIRSR" id="PIRSR600101-2"/>
    </source>
</evidence>
<dbReference type="Gene3D" id="3.60.20.40">
    <property type="match status" value="1"/>
</dbReference>
<evidence type="ECO:0000313" key="5">
    <source>
        <dbReference type="Proteomes" id="UP000663760"/>
    </source>
</evidence>
<dbReference type="SUPFAM" id="SSF56235">
    <property type="entry name" value="N-terminal nucleophile aminohydrolases (Ntn hydrolases)"/>
    <property type="match status" value="1"/>
</dbReference>
<dbReference type="EMBL" id="LR746264">
    <property type="protein sequence ID" value="CAA7389655.1"/>
    <property type="molecule type" value="Genomic_DNA"/>
</dbReference>
<dbReference type="PRINTS" id="PR01210">
    <property type="entry name" value="GGTRANSPTASE"/>
</dbReference>
<feature type="binding site" evidence="2">
    <location>
        <begin position="305"/>
        <end position="307"/>
    </location>
    <ligand>
        <name>L-glutamate</name>
        <dbReference type="ChEBI" id="CHEBI:29985"/>
    </ligand>
</feature>